<dbReference type="RefSeq" id="WP_042552081.1">
    <property type="nucleotide sequence ID" value="NZ_JXQW01000003.1"/>
</dbReference>
<gene>
    <name evidence="2" type="ORF">RU08_01790</name>
</gene>
<evidence type="ECO:0000256" key="1">
    <source>
        <dbReference type="SAM" id="Phobius"/>
    </source>
</evidence>
<keyword evidence="1" id="KW-0472">Membrane</keyword>
<keyword evidence="1" id="KW-1133">Transmembrane helix</keyword>
<name>A0A0D0L861_9PSED</name>
<protein>
    <submittedName>
        <fullName evidence="2">Uncharacterized protein</fullName>
    </submittedName>
</protein>
<organism evidence="2 3">
    <name type="scientific">Pseudomonas fulva</name>
    <dbReference type="NCBI Taxonomy" id="47880"/>
    <lineage>
        <taxon>Bacteria</taxon>
        <taxon>Pseudomonadati</taxon>
        <taxon>Pseudomonadota</taxon>
        <taxon>Gammaproteobacteria</taxon>
        <taxon>Pseudomonadales</taxon>
        <taxon>Pseudomonadaceae</taxon>
        <taxon>Pseudomonas</taxon>
    </lineage>
</organism>
<accession>A0A0D0L861</accession>
<dbReference type="Proteomes" id="UP000032068">
    <property type="component" value="Unassembled WGS sequence"/>
</dbReference>
<feature type="transmembrane region" description="Helical" evidence="1">
    <location>
        <begin position="12"/>
        <end position="29"/>
    </location>
</feature>
<proteinExistence type="predicted"/>
<feature type="transmembrane region" description="Helical" evidence="1">
    <location>
        <begin position="35"/>
        <end position="58"/>
    </location>
</feature>
<feature type="transmembrane region" description="Helical" evidence="1">
    <location>
        <begin position="70"/>
        <end position="90"/>
    </location>
</feature>
<dbReference type="EMBL" id="JXQW01000003">
    <property type="protein sequence ID" value="KIQ06153.1"/>
    <property type="molecule type" value="Genomic_DNA"/>
</dbReference>
<dbReference type="AlphaFoldDB" id="A0A0D0L861"/>
<comment type="caution">
    <text evidence="2">The sequence shown here is derived from an EMBL/GenBank/DDBJ whole genome shotgun (WGS) entry which is preliminary data.</text>
</comment>
<evidence type="ECO:0000313" key="2">
    <source>
        <dbReference type="EMBL" id="KIQ06153.1"/>
    </source>
</evidence>
<keyword evidence="1" id="KW-0812">Transmembrane</keyword>
<sequence length="100" mass="10997">MLSFDNPKPQRLRKIGFALLLIVASVAFMRPVDEAGLTIALLVFPPFFLAFMALDAWCIKKFGDDLLFRLINRVVLACVGAGVIGAANYLSPGISQHFAW</sequence>
<evidence type="ECO:0000313" key="3">
    <source>
        <dbReference type="Proteomes" id="UP000032068"/>
    </source>
</evidence>
<reference evidence="2 3" key="1">
    <citation type="submission" date="2014-12" db="EMBL/GenBank/DDBJ databases">
        <title>16Stimator: statistical estimation of ribosomal gene copy numbers from draft genome assemblies.</title>
        <authorList>
            <person name="Perisin M.A."/>
            <person name="Vetter M."/>
            <person name="Gilbert J.A."/>
            <person name="Bergelson J."/>
        </authorList>
    </citation>
    <scope>NUCLEOTIDE SEQUENCE [LARGE SCALE GENOMIC DNA]</scope>
    <source>
        <strain evidence="2 3">MEJ086</strain>
    </source>
</reference>